<reference evidence="1" key="1">
    <citation type="submission" date="2023-03" db="EMBL/GenBank/DDBJ databases">
        <title>Massive genome expansion in bonnet fungi (Mycena s.s.) driven by repeated elements and novel gene families across ecological guilds.</title>
        <authorList>
            <consortium name="Lawrence Berkeley National Laboratory"/>
            <person name="Harder C.B."/>
            <person name="Miyauchi S."/>
            <person name="Viragh M."/>
            <person name="Kuo A."/>
            <person name="Thoen E."/>
            <person name="Andreopoulos B."/>
            <person name="Lu D."/>
            <person name="Skrede I."/>
            <person name="Drula E."/>
            <person name="Henrissat B."/>
            <person name="Morin E."/>
            <person name="Kohler A."/>
            <person name="Barry K."/>
            <person name="LaButti K."/>
            <person name="Morin E."/>
            <person name="Salamov A."/>
            <person name="Lipzen A."/>
            <person name="Mereny Z."/>
            <person name="Hegedus B."/>
            <person name="Baldrian P."/>
            <person name="Stursova M."/>
            <person name="Weitz H."/>
            <person name="Taylor A."/>
            <person name="Grigoriev I.V."/>
            <person name="Nagy L.G."/>
            <person name="Martin F."/>
            <person name="Kauserud H."/>
        </authorList>
    </citation>
    <scope>NUCLEOTIDE SEQUENCE</scope>
    <source>
        <strain evidence="1">CBHHK002</strain>
    </source>
</reference>
<gene>
    <name evidence="1" type="ORF">DFH08DRAFT_948091</name>
</gene>
<dbReference type="EMBL" id="JARIHO010000002">
    <property type="protein sequence ID" value="KAJ7366022.1"/>
    <property type="molecule type" value="Genomic_DNA"/>
</dbReference>
<evidence type="ECO:0000313" key="2">
    <source>
        <dbReference type="Proteomes" id="UP001218218"/>
    </source>
</evidence>
<dbReference type="Proteomes" id="UP001218218">
    <property type="component" value="Unassembled WGS sequence"/>
</dbReference>
<accession>A0AAD7AQ68</accession>
<evidence type="ECO:0000313" key="1">
    <source>
        <dbReference type="EMBL" id="KAJ7366022.1"/>
    </source>
</evidence>
<name>A0AAD7AQ68_9AGAR</name>
<proteinExistence type="predicted"/>
<comment type="caution">
    <text evidence="1">The sequence shown here is derived from an EMBL/GenBank/DDBJ whole genome shotgun (WGS) entry which is preliminary data.</text>
</comment>
<sequence length="264" mass="29076">MSLPSVSKRCTVIGLHPVPAHLSTKEFAAKIEVLADYHLSLPVAQENFIKYDLITPSDRFDSHFKALGFPQSRPAILVKVECKVRFRAKTSYAYPGSSRQSTEHFAQFLRDAEVVKSISGAPEFAGATMHSMDGTMRIDNGSTDGSGSWISIVDCAPHLSRSQFSQKSADVADGITAVPIMQKNLVRHTMWVGNEALDIDVQALGLPPAASFMIAMLEADLDPMIQALKDNGLKQFFNKLPESSWTDEFSNRFAVDVVTKLDRL</sequence>
<keyword evidence="2" id="KW-1185">Reference proteome</keyword>
<dbReference type="AlphaFoldDB" id="A0AAD7AQ68"/>
<protein>
    <submittedName>
        <fullName evidence="1">Uncharacterized protein</fullName>
    </submittedName>
</protein>
<organism evidence="1 2">
    <name type="scientific">Mycena albidolilacea</name>
    <dbReference type="NCBI Taxonomy" id="1033008"/>
    <lineage>
        <taxon>Eukaryota</taxon>
        <taxon>Fungi</taxon>
        <taxon>Dikarya</taxon>
        <taxon>Basidiomycota</taxon>
        <taxon>Agaricomycotina</taxon>
        <taxon>Agaricomycetes</taxon>
        <taxon>Agaricomycetidae</taxon>
        <taxon>Agaricales</taxon>
        <taxon>Marasmiineae</taxon>
        <taxon>Mycenaceae</taxon>
        <taxon>Mycena</taxon>
    </lineage>
</organism>